<reference evidence="1 2" key="1">
    <citation type="submission" date="2023-03" db="EMBL/GenBank/DDBJ databases">
        <title>High recombination rates correlate with genetic variation in Cardiocondyla obscurior ants.</title>
        <authorList>
            <person name="Errbii M."/>
        </authorList>
    </citation>
    <scope>NUCLEOTIDE SEQUENCE [LARGE SCALE GENOMIC DNA]</scope>
    <source>
        <strain evidence="1">Alpha-2009</strain>
        <tissue evidence="1">Whole body</tissue>
    </source>
</reference>
<comment type="caution">
    <text evidence="1">The sequence shown here is derived from an EMBL/GenBank/DDBJ whole genome shotgun (WGS) entry which is preliminary data.</text>
</comment>
<dbReference type="Proteomes" id="UP001430953">
    <property type="component" value="Unassembled WGS sequence"/>
</dbReference>
<dbReference type="AlphaFoldDB" id="A0AAW2H472"/>
<proteinExistence type="predicted"/>
<keyword evidence="2" id="KW-1185">Reference proteome</keyword>
<sequence>MYVRTFIHTRAEKRQTFGQVRIVRTYAYRVTRLRINDRRSLIVLTSPLANKTNKIVLDINFRIVYPFYLPYLCDRYYKGELGKLRSSD</sequence>
<protein>
    <submittedName>
        <fullName evidence="1">Uncharacterized protein</fullName>
    </submittedName>
</protein>
<dbReference type="EMBL" id="JADYXP020000001">
    <property type="protein sequence ID" value="KAL0134327.1"/>
    <property type="molecule type" value="Genomic_DNA"/>
</dbReference>
<accession>A0AAW2H472</accession>
<gene>
    <name evidence="1" type="ORF">PUN28_001255</name>
</gene>
<evidence type="ECO:0000313" key="1">
    <source>
        <dbReference type="EMBL" id="KAL0134327.1"/>
    </source>
</evidence>
<organism evidence="1 2">
    <name type="scientific">Cardiocondyla obscurior</name>
    <dbReference type="NCBI Taxonomy" id="286306"/>
    <lineage>
        <taxon>Eukaryota</taxon>
        <taxon>Metazoa</taxon>
        <taxon>Ecdysozoa</taxon>
        <taxon>Arthropoda</taxon>
        <taxon>Hexapoda</taxon>
        <taxon>Insecta</taxon>
        <taxon>Pterygota</taxon>
        <taxon>Neoptera</taxon>
        <taxon>Endopterygota</taxon>
        <taxon>Hymenoptera</taxon>
        <taxon>Apocrita</taxon>
        <taxon>Aculeata</taxon>
        <taxon>Formicoidea</taxon>
        <taxon>Formicidae</taxon>
        <taxon>Myrmicinae</taxon>
        <taxon>Cardiocondyla</taxon>
    </lineage>
</organism>
<name>A0AAW2H472_9HYME</name>
<evidence type="ECO:0000313" key="2">
    <source>
        <dbReference type="Proteomes" id="UP001430953"/>
    </source>
</evidence>